<name>A0A8S1ASE8_ARCPL</name>
<evidence type="ECO:0000313" key="3">
    <source>
        <dbReference type="Proteomes" id="UP000494106"/>
    </source>
</evidence>
<sequence>MINETPDCDNTDDSLIKVVVVRENFENVNPDQVENTMPENVNQNNDHRPQRNKRIPVRLDDYVLLTYEEAVTGNDKGLWKQAIEEEKSSLLKNNTWECVRDNDPINSKIISSKWVFTVKDNGKY</sequence>
<evidence type="ECO:0000256" key="1">
    <source>
        <dbReference type="SAM" id="MobiDB-lite"/>
    </source>
</evidence>
<reference evidence="2 3" key="1">
    <citation type="submission" date="2020-04" db="EMBL/GenBank/DDBJ databases">
        <authorList>
            <person name="Wallbank WR R."/>
            <person name="Pardo Diaz C."/>
            <person name="Kozak K."/>
            <person name="Martin S."/>
            <person name="Jiggins C."/>
            <person name="Moest M."/>
            <person name="Warren A I."/>
            <person name="Byers J.R.P. K."/>
            <person name="Montejo-Kovacevich G."/>
            <person name="Yen C E."/>
        </authorList>
    </citation>
    <scope>NUCLEOTIDE SEQUENCE [LARGE SCALE GENOMIC DNA]</scope>
</reference>
<feature type="region of interest" description="Disordered" evidence="1">
    <location>
        <begin position="31"/>
        <end position="53"/>
    </location>
</feature>
<proteinExistence type="predicted"/>
<protein>
    <recommendedName>
        <fullName evidence="4">Reverse transcriptase</fullName>
    </recommendedName>
</protein>
<evidence type="ECO:0008006" key="4">
    <source>
        <dbReference type="Google" id="ProtNLM"/>
    </source>
</evidence>
<dbReference type="OrthoDB" id="413361at2759"/>
<feature type="compositionally biased region" description="Polar residues" evidence="1">
    <location>
        <begin position="31"/>
        <end position="44"/>
    </location>
</feature>
<accession>A0A8S1ASE8</accession>
<evidence type="ECO:0000313" key="2">
    <source>
        <dbReference type="EMBL" id="CAB3249533.1"/>
    </source>
</evidence>
<dbReference type="AlphaFoldDB" id="A0A8S1ASE8"/>
<dbReference type="Proteomes" id="UP000494106">
    <property type="component" value="Unassembled WGS sequence"/>
</dbReference>
<keyword evidence="3" id="KW-1185">Reference proteome</keyword>
<comment type="caution">
    <text evidence="2">The sequence shown here is derived from an EMBL/GenBank/DDBJ whole genome shotgun (WGS) entry which is preliminary data.</text>
</comment>
<gene>
    <name evidence="2" type="ORF">APLA_LOCUS12101</name>
</gene>
<organism evidence="2 3">
    <name type="scientific">Arctia plantaginis</name>
    <name type="common">Wood tiger moth</name>
    <name type="synonym">Phalaena plantaginis</name>
    <dbReference type="NCBI Taxonomy" id="874455"/>
    <lineage>
        <taxon>Eukaryota</taxon>
        <taxon>Metazoa</taxon>
        <taxon>Ecdysozoa</taxon>
        <taxon>Arthropoda</taxon>
        <taxon>Hexapoda</taxon>
        <taxon>Insecta</taxon>
        <taxon>Pterygota</taxon>
        <taxon>Neoptera</taxon>
        <taxon>Endopterygota</taxon>
        <taxon>Lepidoptera</taxon>
        <taxon>Glossata</taxon>
        <taxon>Ditrysia</taxon>
        <taxon>Noctuoidea</taxon>
        <taxon>Erebidae</taxon>
        <taxon>Arctiinae</taxon>
        <taxon>Arctia</taxon>
    </lineage>
</organism>
<dbReference type="EMBL" id="CADEBC010000540">
    <property type="protein sequence ID" value="CAB3249533.1"/>
    <property type="molecule type" value="Genomic_DNA"/>
</dbReference>